<protein>
    <recommendedName>
        <fullName evidence="3">HNH nuclease domain-containing protein</fullName>
    </recommendedName>
</protein>
<dbReference type="EMBL" id="JAZHXJ010002977">
    <property type="protein sequence ID" value="KAL1835888.1"/>
    <property type="molecule type" value="Genomic_DNA"/>
</dbReference>
<accession>A0ABR3V282</accession>
<evidence type="ECO:0000313" key="2">
    <source>
        <dbReference type="Proteomes" id="UP001586593"/>
    </source>
</evidence>
<evidence type="ECO:0008006" key="3">
    <source>
        <dbReference type="Google" id="ProtNLM"/>
    </source>
</evidence>
<evidence type="ECO:0000313" key="1">
    <source>
        <dbReference type="EMBL" id="KAL1835888.1"/>
    </source>
</evidence>
<proteinExistence type="predicted"/>
<sequence>MERPSFDHCIPFCILPNELDTNHRLAFAERAVFSVHGTRLLSAAATPVSPSRVLCTYLNRVKKWCRLPLPQLKAISLDKSNRENPDGHQRQFELYRAAAIG</sequence>
<gene>
    <name evidence="1" type="ORF">VTK73DRAFT_5275</name>
</gene>
<name>A0ABR3V282_9PEZI</name>
<organism evidence="1 2">
    <name type="scientific">Phialemonium thermophilum</name>
    <dbReference type="NCBI Taxonomy" id="223376"/>
    <lineage>
        <taxon>Eukaryota</taxon>
        <taxon>Fungi</taxon>
        <taxon>Dikarya</taxon>
        <taxon>Ascomycota</taxon>
        <taxon>Pezizomycotina</taxon>
        <taxon>Sordariomycetes</taxon>
        <taxon>Sordariomycetidae</taxon>
        <taxon>Cephalothecales</taxon>
        <taxon>Cephalothecaceae</taxon>
        <taxon>Phialemonium</taxon>
    </lineage>
</organism>
<reference evidence="1 2" key="1">
    <citation type="journal article" date="2024" name="Commun. Biol.">
        <title>Comparative genomic analysis of thermophilic fungi reveals convergent evolutionary adaptations and gene losses.</title>
        <authorList>
            <person name="Steindorff A.S."/>
            <person name="Aguilar-Pontes M.V."/>
            <person name="Robinson A.J."/>
            <person name="Andreopoulos B."/>
            <person name="LaButti K."/>
            <person name="Kuo A."/>
            <person name="Mondo S."/>
            <person name="Riley R."/>
            <person name="Otillar R."/>
            <person name="Haridas S."/>
            <person name="Lipzen A."/>
            <person name="Grimwood J."/>
            <person name="Schmutz J."/>
            <person name="Clum A."/>
            <person name="Reid I.D."/>
            <person name="Moisan M.C."/>
            <person name="Butler G."/>
            <person name="Nguyen T.T.M."/>
            <person name="Dewar K."/>
            <person name="Conant G."/>
            <person name="Drula E."/>
            <person name="Henrissat B."/>
            <person name="Hansel C."/>
            <person name="Singer S."/>
            <person name="Hutchinson M.I."/>
            <person name="de Vries R.P."/>
            <person name="Natvig D.O."/>
            <person name="Powell A.J."/>
            <person name="Tsang A."/>
            <person name="Grigoriev I.V."/>
        </authorList>
    </citation>
    <scope>NUCLEOTIDE SEQUENCE [LARGE SCALE GENOMIC DNA]</scope>
    <source>
        <strain evidence="1 2">ATCC 24622</strain>
    </source>
</reference>
<keyword evidence="2" id="KW-1185">Reference proteome</keyword>
<comment type="caution">
    <text evidence="1">The sequence shown here is derived from an EMBL/GenBank/DDBJ whole genome shotgun (WGS) entry which is preliminary data.</text>
</comment>
<dbReference type="Proteomes" id="UP001586593">
    <property type="component" value="Unassembled WGS sequence"/>
</dbReference>